<dbReference type="InterPro" id="IPR009057">
    <property type="entry name" value="Homeodomain-like_sf"/>
</dbReference>
<evidence type="ECO:0000313" key="2">
    <source>
        <dbReference type="EMBL" id="KAJ0961702.1"/>
    </source>
</evidence>
<organism evidence="2 3">
    <name type="scientific">Dioscorea zingiberensis</name>
    <dbReference type="NCBI Taxonomy" id="325984"/>
    <lineage>
        <taxon>Eukaryota</taxon>
        <taxon>Viridiplantae</taxon>
        <taxon>Streptophyta</taxon>
        <taxon>Embryophyta</taxon>
        <taxon>Tracheophyta</taxon>
        <taxon>Spermatophyta</taxon>
        <taxon>Magnoliopsida</taxon>
        <taxon>Liliopsida</taxon>
        <taxon>Dioscoreales</taxon>
        <taxon>Dioscoreaceae</taxon>
        <taxon>Dioscorea</taxon>
    </lineage>
</organism>
<evidence type="ECO:0000313" key="3">
    <source>
        <dbReference type="Proteomes" id="UP001085076"/>
    </source>
</evidence>
<dbReference type="Proteomes" id="UP001085076">
    <property type="component" value="Unassembled WGS sequence"/>
</dbReference>
<keyword evidence="3" id="KW-1185">Reference proteome</keyword>
<dbReference type="GO" id="GO:0003700">
    <property type="term" value="F:DNA-binding transcription factor activity"/>
    <property type="evidence" value="ECO:0007669"/>
    <property type="project" value="InterPro"/>
</dbReference>
<feature type="domain" description="MYB-CC type transcription factor LHEQLE-containing" evidence="1">
    <location>
        <begin position="82"/>
        <end position="124"/>
    </location>
</feature>
<proteinExistence type="predicted"/>
<dbReference type="PANTHER" id="PTHR31499:SF80">
    <property type="entry name" value="HTH MYB-TYPE DOMAIN-CONTAINING PROTEIN"/>
    <property type="match status" value="1"/>
</dbReference>
<dbReference type="PANTHER" id="PTHR31499">
    <property type="entry name" value="MYB FAMILY TRANSCRIPTION FACTOR PHL11"/>
    <property type="match status" value="1"/>
</dbReference>
<evidence type="ECO:0000259" key="1">
    <source>
        <dbReference type="Pfam" id="PF14379"/>
    </source>
</evidence>
<sequence>MIQFGDEESELHSFVQSMQKLQLSSVREAQEEKQLLRTHVDVPISSTSQSGKFNPNKTRIRWTQDLHEQFVEAVKIPGGAEKALRLQLDVQRLTYEQLEIQRNLQMRTECEGEKLQQMFEQQMNASTDLIEPHDLDMMFQEEVTLGV</sequence>
<comment type="caution">
    <text evidence="2">The sequence shown here is derived from an EMBL/GenBank/DDBJ whole genome shotgun (WGS) entry which is preliminary data.</text>
</comment>
<accession>A0A9D5BVK7</accession>
<dbReference type="Gene3D" id="1.10.10.60">
    <property type="entry name" value="Homeodomain-like"/>
    <property type="match status" value="1"/>
</dbReference>
<protein>
    <recommendedName>
        <fullName evidence="1">MYB-CC type transcription factor LHEQLE-containing domain-containing protein</fullName>
    </recommendedName>
</protein>
<dbReference type="InterPro" id="IPR046955">
    <property type="entry name" value="PHR1-like"/>
</dbReference>
<dbReference type="InterPro" id="IPR025756">
    <property type="entry name" value="Myb_CC_LHEQLE"/>
</dbReference>
<dbReference type="EMBL" id="JAGGNH010000011">
    <property type="protein sequence ID" value="KAJ0961702.1"/>
    <property type="molecule type" value="Genomic_DNA"/>
</dbReference>
<dbReference type="Pfam" id="PF14379">
    <property type="entry name" value="Myb_CC_LHEQLE"/>
    <property type="match status" value="1"/>
</dbReference>
<dbReference type="OrthoDB" id="551907at2759"/>
<gene>
    <name evidence="2" type="ORF">J5N97_000021</name>
</gene>
<dbReference type="SUPFAM" id="SSF46689">
    <property type="entry name" value="Homeodomain-like"/>
    <property type="match status" value="1"/>
</dbReference>
<reference evidence="2 3" key="1">
    <citation type="journal article" date="2022" name="Hortic Res">
        <title>The genome of Dioscorea zingiberensis sheds light on the biosynthesis, origin and evolution of the medicinally important diosgenin saponins.</title>
        <authorList>
            <person name="Li Y."/>
            <person name="Tan C."/>
            <person name="Li Z."/>
            <person name="Guo J."/>
            <person name="Li S."/>
            <person name="Chen X."/>
            <person name="Wang C."/>
            <person name="Dai X."/>
            <person name="Yang H."/>
            <person name="Song W."/>
            <person name="Hou L."/>
            <person name="Xu J."/>
            <person name="Tong Z."/>
            <person name="Xu A."/>
            <person name="Yuan X."/>
            <person name="Wang W."/>
            <person name="Yang Q."/>
            <person name="Chen L."/>
            <person name="Sun Z."/>
            <person name="Wang K."/>
            <person name="Pan B."/>
            <person name="Chen J."/>
            <person name="Bao Y."/>
            <person name="Liu F."/>
            <person name="Qi X."/>
            <person name="Gang D.R."/>
            <person name="Wen J."/>
            <person name="Li J."/>
        </authorList>
    </citation>
    <scope>NUCLEOTIDE SEQUENCE [LARGE SCALE GENOMIC DNA]</scope>
    <source>
        <strain evidence="2">Dzin_1.0</strain>
    </source>
</reference>
<dbReference type="AlphaFoldDB" id="A0A9D5BVK7"/>
<name>A0A9D5BVK7_9LILI</name>